<dbReference type="Proteomes" id="UP001172457">
    <property type="component" value="Chromosome 2"/>
</dbReference>
<keyword evidence="3" id="KW-1185">Reference proteome</keyword>
<dbReference type="AlphaFoldDB" id="A0AA38U2P4"/>
<evidence type="ECO:0000256" key="1">
    <source>
        <dbReference type="SAM" id="Coils"/>
    </source>
</evidence>
<sequence>MARSDSDSVNSKNSEVSSELEELYFEIVENIDSHQEEFNCLKAKLSMCEKEMNILTEERTRFFNMYEQAEANIIELYKSLKDKTISFEKTLKAKDDEIKRLKNERTNALSVKEFFQTERELLHREIYLTKNSKQEVSGCTKFTVKPLEKELSSCTPEFIPRRLKELSEKSVCFNNIECLNEDELVKDFSNVETASLTDLALDYEMVTCSEYTSSSYTTHHIGVELTEPKFSRAEKQKWIDTNQTSVSAHAGNSMRREPQKKKKFLKNKEPRLVRKSCTKMPEAKKGSNSLNYVPIFENFKEKFKSLSCNTGFCKCVNLMHALSNHFHNSSCLVLNHRGPSSRDFKGHFGNSGSQKSKPKSKYVVAYLKHANLKGPNWKWVPKSLVV</sequence>
<dbReference type="EMBL" id="JARYMX010000002">
    <property type="protein sequence ID" value="KAJ9561368.1"/>
    <property type="molecule type" value="Genomic_DNA"/>
</dbReference>
<evidence type="ECO:0000313" key="3">
    <source>
        <dbReference type="Proteomes" id="UP001172457"/>
    </source>
</evidence>
<protein>
    <submittedName>
        <fullName evidence="2">Uncharacterized protein</fullName>
    </submittedName>
</protein>
<accession>A0AA38U2P4</accession>
<evidence type="ECO:0000313" key="2">
    <source>
        <dbReference type="EMBL" id="KAJ9561368.1"/>
    </source>
</evidence>
<name>A0AA38U2P4_9ASTR</name>
<organism evidence="2 3">
    <name type="scientific">Centaurea solstitialis</name>
    <name type="common">yellow star-thistle</name>
    <dbReference type="NCBI Taxonomy" id="347529"/>
    <lineage>
        <taxon>Eukaryota</taxon>
        <taxon>Viridiplantae</taxon>
        <taxon>Streptophyta</taxon>
        <taxon>Embryophyta</taxon>
        <taxon>Tracheophyta</taxon>
        <taxon>Spermatophyta</taxon>
        <taxon>Magnoliopsida</taxon>
        <taxon>eudicotyledons</taxon>
        <taxon>Gunneridae</taxon>
        <taxon>Pentapetalae</taxon>
        <taxon>asterids</taxon>
        <taxon>campanulids</taxon>
        <taxon>Asterales</taxon>
        <taxon>Asteraceae</taxon>
        <taxon>Carduoideae</taxon>
        <taxon>Cardueae</taxon>
        <taxon>Centaureinae</taxon>
        <taxon>Centaurea</taxon>
    </lineage>
</organism>
<feature type="coiled-coil region" evidence="1">
    <location>
        <begin position="31"/>
        <end position="58"/>
    </location>
</feature>
<comment type="caution">
    <text evidence="2">The sequence shown here is derived from an EMBL/GenBank/DDBJ whole genome shotgun (WGS) entry which is preliminary data.</text>
</comment>
<reference evidence="2" key="1">
    <citation type="submission" date="2023-03" db="EMBL/GenBank/DDBJ databases">
        <title>Chromosome-scale reference genome and RAD-based genetic map of yellow starthistle (Centaurea solstitialis) reveal putative structural variation and QTLs associated with invader traits.</title>
        <authorList>
            <person name="Reatini B."/>
            <person name="Cang F.A."/>
            <person name="Jiang Q."/>
            <person name="Mckibben M.T.W."/>
            <person name="Barker M.S."/>
            <person name="Rieseberg L.H."/>
            <person name="Dlugosch K.M."/>
        </authorList>
    </citation>
    <scope>NUCLEOTIDE SEQUENCE</scope>
    <source>
        <strain evidence="2">CAN-66</strain>
        <tissue evidence="2">Leaf</tissue>
    </source>
</reference>
<keyword evidence="1" id="KW-0175">Coiled coil</keyword>
<gene>
    <name evidence="2" type="ORF">OSB04_006528</name>
</gene>
<proteinExistence type="predicted"/>